<organism evidence="1">
    <name type="scientific">marine metagenome</name>
    <dbReference type="NCBI Taxonomy" id="408172"/>
    <lineage>
        <taxon>unclassified sequences</taxon>
        <taxon>metagenomes</taxon>
        <taxon>ecological metagenomes</taxon>
    </lineage>
</organism>
<protein>
    <submittedName>
        <fullName evidence="1">Uncharacterized protein</fullName>
    </submittedName>
</protein>
<reference evidence="1" key="1">
    <citation type="submission" date="2018-05" db="EMBL/GenBank/DDBJ databases">
        <authorList>
            <person name="Lanie J.A."/>
            <person name="Ng W.-L."/>
            <person name="Kazmierczak K.M."/>
            <person name="Andrzejewski T.M."/>
            <person name="Davidsen T.M."/>
            <person name="Wayne K.J."/>
            <person name="Tettelin H."/>
            <person name="Glass J.I."/>
            <person name="Rusch D."/>
            <person name="Podicherti R."/>
            <person name="Tsui H.-C.T."/>
            <person name="Winkler M.E."/>
        </authorList>
    </citation>
    <scope>NUCLEOTIDE SEQUENCE</scope>
</reference>
<evidence type="ECO:0000313" key="1">
    <source>
        <dbReference type="EMBL" id="SVB10468.1"/>
    </source>
</evidence>
<name>A0A382B9M6_9ZZZZ</name>
<sequence length="38" mass="4437">MMELTYYPHSTIKNHDSFGRNTPDILYSFGTHNCQDSD</sequence>
<dbReference type="EMBL" id="UINC01028812">
    <property type="protein sequence ID" value="SVB10468.1"/>
    <property type="molecule type" value="Genomic_DNA"/>
</dbReference>
<accession>A0A382B9M6</accession>
<gene>
    <name evidence="1" type="ORF">METZ01_LOCUS163322</name>
</gene>
<proteinExistence type="predicted"/>
<dbReference type="AlphaFoldDB" id="A0A382B9M6"/>